<gene>
    <name evidence="3" type="ORF">SNEC2469_LOCUS373</name>
</gene>
<name>A0A812IMR5_9DINO</name>
<sequence length="1183" mass="132381">MLVSLQENLRMLEEEAAKVGREEAKKRLEDGDGAQALCTDVGGREVCKQIAVDIQAVAQRLGPQARLRVEEAIRSAEVQQSVSPQGLAVPTNEPLSFFDAGTWPACFTEFLYGDGCPGLKRDAACLFEQLFAYLLDRQELEYTIPGEEQHFRSPRQNRFSTPEMIAVFADVRRRLALLSSTRATISRPGFAADLKLISEATPADFVEAMGIAGKDASLKQVAGHPEVSKKLKAVLRSLSLSTANICGTEGRKTTQRHIGNSMNIVYGPCSLFVTMNFADTRSRLVYQLHGGGLEENIEVELWKDDPAMPSLRDMHRLVACDPRAQAKFFLLMMELHVRHVLGLDDVLWGKRKLCSPSIPGREDSFAASLRPCLLPYPVAAMGPGESQERGFEHAHLKIHGFSVSDARRIKEALLGSDVETTARLQAWRQQGLQYVESVLQESATATARSLDLHLPPVGFSREQQRQTRFDGLEEEDGSKRLLMPVVADDVDGHVERENAAAAAEQRAPRGPVDIPLTGSVNSSLPTYRLPGAFGRMQKCVNDAVSLDCPDPKLLTRTPWRQCARSEGKVTLELPDGRQAQDAELLADAAMFEECFARDTRRCFFFNQMHRCVESCVKYSKSKQSRSEQVAKSRAPLCRARFYHIVEVVVDAASIKRKRRRGKRPREAVCVDEDVLSETYCKVCLQRDHPFISVSSDVMQVCARCNVDCQYLELLPTAVHLEETSTKRAWWSCLGIRALSKTKAAVASSLLYVFRQMHHADFYITKYVAKPLQSMKPILEQFSLAMVRLEAEIAAQPDAAKRRKLDPATHAKRTLLKLAHAGNRCFWQSATELCTILLTGGDMLQTHVVQTAPWLQESHRVFFKQVSFMACKAKELINTDIDAVIGQIEENTDIHSNIGQIEENNDIHAVIGQIEENNDIHAVSGSSDDEAKGPRIEIMSMKTTNAADDYAHRGAALRSFHFLGYQMYVRRVPLRKSSVHQVFPFEPHYALASRYGQEVRLKMAIPRLCNFRCPSMTEDPEGNAMMKGLLFQAVACPGPNFCHHVMRFQPLLGAAQEHAETIHKPSSFTFESAWRVERARVELLARRADRLEEAGQRLLVLHDTTLLKAWLPPEPEQHGVLPQSRRQVLQDLVLARRLPERTAESVASFLCAQDLVAGHVCPCTPDTVDRQVEGHLFSFCTSLR</sequence>
<reference evidence="3" key="1">
    <citation type="submission" date="2021-02" db="EMBL/GenBank/DDBJ databases">
        <authorList>
            <person name="Dougan E. K."/>
            <person name="Rhodes N."/>
            <person name="Thang M."/>
            <person name="Chan C."/>
        </authorList>
    </citation>
    <scope>NUCLEOTIDE SEQUENCE</scope>
</reference>
<proteinExistence type="predicted"/>
<dbReference type="AlphaFoldDB" id="A0A812IMR5"/>
<protein>
    <recommendedName>
        <fullName evidence="2">Helitron helicase-like domain-containing protein</fullName>
    </recommendedName>
</protein>
<accession>A0A812IMR5</accession>
<keyword evidence="4" id="KW-1185">Reference proteome</keyword>
<dbReference type="OrthoDB" id="3254930at2759"/>
<feature type="domain" description="Helitron helicase-like" evidence="2">
    <location>
        <begin position="218"/>
        <end position="396"/>
    </location>
</feature>
<dbReference type="Pfam" id="PF14214">
    <property type="entry name" value="Helitron_like_N"/>
    <property type="match status" value="1"/>
</dbReference>
<feature type="compositionally biased region" description="Low complexity" evidence="1">
    <location>
        <begin position="499"/>
        <end position="509"/>
    </location>
</feature>
<organism evidence="3 4">
    <name type="scientific">Symbiodinium necroappetens</name>
    <dbReference type="NCBI Taxonomy" id="1628268"/>
    <lineage>
        <taxon>Eukaryota</taxon>
        <taxon>Sar</taxon>
        <taxon>Alveolata</taxon>
        <taxon>Dinophyceae</taxon>
        <taxon>Suessiales</taxon>
        <taxon>Symbiodiniaceae</taxon>
        <taxon>Symbiodinium</taxon>
    </lineage>
</organism>
<dbReference type="EMBL" id="CAJNJA010001715">
    <property type="protein sequence ID" value="CAE7160870.1"/>
    <property type="molecule type" value="Genomic_DNA"/>
</dbReference>
<dbReference type="InterPro" id="IPR025476">
    <property type="entry name" value="Helitron_helicase-like"/>
</dbReference>
<evidence type="ECO:0000313" key="3">
    <source>
        <dbReference type="EMBL" id="CAE7160870.1"/>
    </source>
</evidence>
<evidence type="ECO:0000313" key="4">
    <source>
        <dbReference type="Proteomes" id="UP000601435"/>
    </source>
</evidence>
<feature type="region of interest" description="Disordered" evidence="1">
    <location>
        <begin position="497"/>
        <end position="517"/>
    </location>
</feature>
<evidence type="ECO:0000256" key="1">
    <source>
        <dbReference type="SAM" id="MobiDB-lite"/>
    </source>
</evidence>
<evidence type="ECO:0000259" key="2">
    <source>
        <dbReference type="Pfam" id="PF14214"/>
    </source>
</evidence>
<comment type="caution">
    <text evidence="3">The sequence shown here is derived from an EMBL/GenBank/DDBJ whole genome shotgun (WGS) entry which is preliminary data.</text>
</comment>
<dbReference type="Proteomes" id="UP000601435">
    <property type="component" value="Unassembled WGS sequence"/>
</dbReference>